<protein>
    <recommendedName>
        <fullName evidence="6">Flagellar secretion chaperone FliS</fullName>
    </recommendedName>
</protein>
<dbReference type="NCBIfam" id="TIGR00208">
    <property type="entry name" value="fliS"/>
    <property type="match status" value="1"/>
</dbReference>
<comment type="caution">
    <text evidence="7">The sequence shown here is derived from an EMBL/GenBank/DDBJ whole genome shotgun (WGS) entry which is preliminary data.</text>
</comment>
<keyword evidence="5" id="KW-0143">Chaperone</keyword>
<evidence type="ECO:0000313" key="8">
    <source>
        <dbReference type="Proteomes" id="UP000295375"/>
    </source>
</evidence>
<keyword evidence="8" id="KW-1185">Reference proteome</keyword>
<keyword evidence="7" id="KW-0282">Flagellum</keyword>
<dbReference type="EMBL" id="SNYM01000006">
    <property type="protein sequence ID" value="TDQ48610.1"/>
    <property type="molecule type" value="Genomic_DNA"/>
</dbReference>
<evidence type="ECO:0000256" key="1">
    <source>
        <dbReference type="ARBA" id="ARBA00004514"/>
    </source>
</evidence>
<keyword evidence="3 6" id="KW-0963">Cytoplasm</keyword>
<dbReference type="CDD" id="cd16098">
    <property type="entry name" value="FliS"/>
    <property type="match status" value="1"/>
</dbReference>
<dbReference type="PANTHER" id="PTHR34773">
    <property type="entry name" value="FLAGELLAR SECRETION CHAPERONE FLIS"/>
    <property type="match status" value="1"/>
</dbReference>
<organism evidence="7 8">
    <name type="scientific">Permianibacter aggregans</name>
    <dbReference type="NCBI Taxonomy" id="1510150"/>
    <lineage>
        <taxon>Bacteria</taxon>
        <taxon>Pseudomonadati</taxon>
        <taxon>Pseudomonadota</taxon>
        <taxon>Gammaproteobacteria</taxon>
        <taxon>Pseudomonadales</taxon>
        <taxon>Pseudomonadaceae</taxon>
        <taxon>Permianibacter</taxon>
    </lineage>
</organism>
<dbReference type="GO" id="GO:0005829">
    <property type="term" value="C:cytosol"/>
    <property type="evidence" value="ECO:0007669"/>
    <property type="project" value="UniProtKB-SubCell"/>
</dbReference>
<dbReference type="InterPro" id="IPR003713">
    <property type="entry name" value="FliS"/>
</dbReference>
<sequence length="137" mass="14948">MNTFAKQYQQVGTSSEIESADPHRLIQMLIDGAISRLVVAKAMMERRDLAKKGENVSMAISIIGGLQASLDMNKGGEIAASLSALYDYMNMKLAQANANNDPSGVDEVISLMRTIKEGWDGIREKARAKEANSSEIR</sequence>
<dbReference type="GO" id="GO:0071973">
    <property type="term" value="P:bacterial-type flagellum-dependent cell motility"/>
    <property type="evidence" value="ECO:0007669"/>
    <property type="project" value="TreeGrafter"/>
</dbReference>
<dbReference type="RefSeq" id="WP_133589725.1">
    <property type="nucleotide sequence ID" value="NZ_CP037953.1"/>
</dbReference>
<gene>
    <name evidence="7" type="ORF">EV696_10650</name>
</gene>
<evidence type="ECO:0000256" key="6">
    <source>
        <dbReference type="PIRNR" id="PIRNR039090"/>
    </source>
</evidence>
<dbReference type="SUPFAM" id="SSF101116">
    <property type="entry name" value="Flagellar export chaperone FliS"/>
    <property type="match status" value="1"/>
</dbReference>
<keyword evidence="4 6" id="KW-1005">Bacterial flagellum biogenesis</keyword>
<keyword evidence="7" id="KW-0969">Cilium</keyword>
<dbReference type="OrthoDB" id="9792010at2"/>
<dbReference type="GO" id="GO:0044780">
    <property type="term" value="P:bacterial-type flagellum assembly"/>
    <property type="evidence" value="ECO:0007669"/>
    <property type="project" value="InterPro"/>
</dbReference>
<dbReference type="PIRSF" id="PIRSF039090">
    <property type="entry name" value="Flis"/>
    <property type="match status" value="1"/>
</dbReference>
<comment type="subcellular location">
    <subcellularLocation>
        <location evidence="1 6">Cytoplasm</location>
        <location evidence="1 6">Cytosol</location>
    </subcellularLocation>
</comment>
<accession>A0A4R6UNB1</accession>
<evidence type="ECO:0000256" key="5">
    <source>
        <dbReference type="ARBA" id="ARBA00023186"/>
    </source>
</evidence>
<name>A0A4R6UNB1_9GAMM</name>
<dbReference type="Pfam" id="PF02561">
    <property type="entry name" value="FliS"/>
    <property type="match status" value="1"/>
</dbReference>
<comment type="similarity">
    <text evidence="2 6">Belongs to the FliS family.</text>
</comment>
<dbReference type="Gene3D" id="1.20.120.340">
    <property type="entry name" value="Flagellar protein FliS"/>
    <property type="match status" value="1"/>
</dbReference>
<evidence type="ECO:0000256" key="4">
    <source>
        <dbReference type="ARBA" id="ARBA00022795"/>
    </source>
</evidence>
<reference evidence="7 8" key="1">
    <citation type="submission" date="2019-03" db="EMBL/GenBank/DDBJ databases">
        <title>Genomic Encyclopedia of Type Strains, Phase IV (KMG-IV): sequencing the most valuable type-strain genomes for metagenomic binning, comparative biology and taxonomic classification.</title>
        <authorList>
            <person name="Goeker M."/>
        </authorList>
    </citation>
    <scope>NUCLEOTIDE SEQUENCE [LARGE SCALE GENOMIC DNA]</scope>
    <source>
        <strain evidence="7 8">DSM 103792</strain>
    </source>
</reference>
<keyword evidence="7" id="KW-0966">Cell projection</keyword>
<dbReference type="PANTHER" id="PTHR34773:SF1">
    <property type="entry name" value="FLAGELLAR SECRETION CHAPERONE FLIS"/>
    <property type="match status" value="1"/>
</dbReference>
<evidence type="ECO:0000256" key="3">
    <source>
        <dbReference type="ARBA" id="ARBA00022490"/>
    </source>
</evidence>
<proteinExistence type="inferred from homology"/>
<dbReference type="AlphaFoldDB" id="A0A4R6UNB1"/>
<evidence type="ECO:0000313" key="7">
    <source>
        <dbReference type="EMBL" id="TDQ48610.1"/>
    </source>
</evidence>
<dbReference type="InterPro" id="IPR036584">
    <property type="entry name" value="FliS_sf"/>
</dbReference>
<dbReference type="Proteomes" id="UP000295375">
    <property type="component" value="Unassembled WGS sequence"/>
</dbReference>
<evidence type="ECO:0000256" key="2">
    <source>
        <dbReference type="ARBA" id="ARBA00008787"/>
    </source>
</evidence>